<dbReference type="Proteomes" id="UP001596990">
    <property type="component" value="Unassembled WGS sequence"/>
</dbReference>
<keyword evidence="1 3" id="KW-0378">Hydrolase</keyword>
<dbReference type="PROSITE" id="PS51724">
    <property type="entry name" value="SPOR"/>
    <property type="match status" value="1"/>
</dbReference>
<gene>
    <name evidence="3" type="ORF">ACFQ2J_15680</name>
</gene>
<evidence type="ECO:0000313" key="4">
    <source>
        <dbReference type="Proteomes" id="UP001596990"/>
    </source>
</evidence>
<accession>A0ABW3L693</accession>
<dbReference type="SUPFAM" id="SSF53187">
    <property type="entry name" value="Zn-dependent exopeptidases"/>
    <property type="match status" value="1"/>
</dbReference>
<dbReference type="CDD" id="cd02696">
    <property type="entry name" value="MurNAc-LAA"/>
    <property type="match status" value="1"/>
</dbReference>
<reference evidence="4" key="1">
    <citation type="journal article" date="2019" name="Int. J. Syst. Evol. Microbiol.">
        <title>The Global Catalogue of Microorganisms (GCM) 10K type strain sequencing project: providing services to taxonomists for standard genome sequencing and annotation.</title>
        <authorList>
            <consortium name="The Broad Institute Genomics Platform"/>
            <consortium name="The Broad Institute Genome Sequencing Center for Infectious Disease"/>
            <person name="Wu L."/>
            <person name="Ma J."/>
        </authorList>
    </citation>
    <scope>NUCLEOTIDE SEQUENCE [LARGE SCALE GENOMIC DNA]</scope>
    <source>
        <strain evidence="4">CCUG 56607</strain>
    </source>
</reference>
<dbReference type="EC" id="3.5.1.28" evidence="3"/>
<dbReference type="InterPro" id="IPR050695">
    <property type="entry name" value="N-acetylmuramoyl_amidase_3"/>
</dbReference>
<organism evidence="3 4">
    <name type="scientific">Thalassobacillus hwangdonensis</name>
    <dbReference type="NCBI Taxonomy" id="546108"/>
    <lineage>
        <taxon>Bacteria</taxon>
        <taxon>Bacillati</taxon>
        <taxon>Bacillota</taxon>
        <taxon>Bacilli</taxon>
        <taxon>Bacillales</taxon>
        <taxon>Bacillaceae</taxon>
        <taxon>Thalassobacillus</taxon>
    </lineage>
</organism>
<evidence type="ECO:0000256" key="1">
    <source>
        <dbReference type="ARBA" id="ARBA00022801"/>
    </source>
</evidence>
<dbReference type="Pfam" id="PF05036">
    <property type="entry name" value="SPOR"/>
    <property type="match status" value="1"/>
</dbReference>
<name>A0ABW3L693_9BACI</name>
<dbReference type="SMART" id="SM00646">
    <property type="entry name" value="Ami_3"/>
    <property type="match status" value="1"/>
</dbReference>
<dbReference type="EMBL" id="JBHTKL010000006">
    <property type="protein sequence ID" value="MFD1020628.1"/>
    <property type="molecule type" value="Genomic_DNA"/>
</dbReference>
<proteinExistence type="predicted"/>
<dbReference type="Gene3D" id="3.40.630.40">
    <property type="entry name" value="Zn-dependent exopeptidases"/>
    <property type="match status" value="1"/>
</dbReference>
<evidence type="ECO:0000259" key="2">
    <source>
        <dbReference type="PROSITE" id="PS51724"/>
    </source>
</evidence>
<dbReference type="PANTHER" id="PTHR30404:SF0">
    <property type="entry name" value="N-ACETYLMURAMOYL-L-ALANINE AMIDASE AMIC"/>
    <property type="match status" value="1"/>
</dbReference>
<protein>
    <submittedName>
        <fullName evidence="3">N-acetylmuramoyl-L-alanine amidase</fullName>
        <ecNumber evidence="3">3.5.1.28</ecNumber>
    </submittedName>
</protein>
<dbReference type="PANTHER" id="PTHR30404">
    <property type="entry name" value="N-ACETYLMURAMOYL-L-ALANINE AMIDASE"/>
    <property type="match status" value="1"/>
</dbReference>
<sequence>MPYVIALDDGHGMETAGKRTPFIRSLGRSIKENEFNREIVRFLDIELKRCGFLTLQVAPLDRDTPLKTRTDLANQANADAYIAIHYNAFDGNFSAPTPSGIELYVHPGQKNRAAGRLAENIAKYLRQGTPQNFRGIKEADFHVLRETKMIAVLTENGFMDDPVEALRMIDVNFQREVAVEHAKGICDYFNVRYVPATIDDDGIHQVQIGAFSKRENAETLAKRARNRGFSTFIRYSNRLYKVQIGAFTERENAEALAKSARAKGFEAIIV</sequence>
<dbReference type="InterPro" id="IPR002508">
    <property type="entry name" value="MurNAc-LAA_cat"/>
</dbReference>
<dbReference type="GO" id="GO:0008745">
    <property type="term" value="F:N-acetylmuramoyl-L-alanine amidase activity"/>
    <property type="evidence" value="ECO:0007669"/>
    <property type="project" value="UniProtKB-EC"/>
</dbReference>
<evidence type="ECO:0000313" key="3">
    <source>
        <dbReference type="EMBL" id="MFD1020628.1"/>
    </source>
</evidence>
<dbReference type="InterPro" id="IPR036680">
    <property type="entry name" value="SPOR-like_sf"/>
</dbReference>
<dbReference type="SUPFAM" id="SSF110997">
    <property type="entry name" value="Sporulation related repeat"/>
    <property type="match status" value="1"/>
</dbReference>
<keyword evidence="4" id="KW-1185">Reference proteome</keyword>
<feature type="domain" description="SPOR" evidence="2">
    <location>
        <begin position="198"/>
        <end position="270"/>
    </location>
</feature>
<dbReference type="RefSeq" id="WP_386062671.1">
    <property type="nucleotide sequence ID" value="NZ_JBHTKL010000006.1"/>
</dbReference>
<dbReference type="Pfam" id="PF01520">
    <property type="entry name" value="Amidase_3"/>
    <property type="match status" value="1"/>
</dbReference>
<dbReference type="InterPro" id="IPR007730">
    <property type="entry name" value="SPOR-like_dom"/>
</dbReference>
<dbReference type="Gene3D" id="3.30.70.1070">
    <property type="entry name" value="Sporulation related repeat"/>
    <property type="match status" value="1"/>
</dbReference>
<comment type="caution">
    <text evidence="3">The sequence shown here is derived from an EMBL/GenBank/DDBJ whole genome shotgun (WGS) entry which is preliminary data.</text>
</comment>